<evidence type="ECO:0000313" key="1">
    <source>
        <dbReference type="EMBL" id="OJJ27180.1"/>
    </source>
</evidence>
<keyword evidence="2" id="KW-1185">Reference proteome</keyword>
<dbReference type="Gene3D" id="2.60.120.380">
    <property type="match status" value="1"/>
</dbReference>
<name>A0A1L9QWW6_9CYAN</name>
<dbReference type="EMBL" id="MLAW01000002">
    <property type="protein sequence ID" value="OJJ27180.1"/>
    <property type="molecule type" value="Genomic_DNA"/>
</dbReference>
<reference evidence="1" key="1">
    <citation type="submission" date="2016-10" db="EMBL/GenBank/DDBJ databases">
        <title>CRISPR-Cas defence system in Roseofilum reptotaenium: evidence of a bacteriophage-cyanobacterium arms race in the coral black band disease.</title>
        <authorList>
            <person name="Buerger P."/>
            <person name="Wood-Charlson E.M."/>
            <person name="Weynberg K.D."/>
            <person name="Willis B."/>
            <person name="Van Oppen M.J."/>
        </authorList>
    </citation>
    <scope>NUCLEOTIDE SEQUENCE [LARGE SCALE GENOMIC DNA]</scope>
    <source>
        <strain evidence="1">AO1-A</strain>
    </source>
</reference>
<evidence type="ECO:0000313" key="2">
    <source>
        <dbReference type="Proteomes" id="UP000183940"/>
    </source>
</evidence>
<dbReference type="Proteomes" id="UP000183940">
    <property type="component" value="Unassembled WGS sequence"/>
</dbReference>
<protein>
    <recommendedName>
        <fullName evidence="3">DUF2135 domain-containing protein</fullName>
    </recommendedName>
</protein>
<proteinExistence type="predicted"/>
<dbReference type="AlphaFoldDB" id="A0A1L9QWW6"/>
<dbReference type="STRING" id="1925591.BI308_01440"/>
<gene>
    <name evidence="1" type="ORF">BI308_01440</name>
</gene>
<evidence type="ECO:0008006" key="3">
    <source>
        <dbReference type="Google" id="ProtNLM"/>
    </source>
</evidence>
<sequence>MKMKLTQSLTLAIAAVFLVLLLSGHNRVFSQEHTGCFMVDSKGELTNLSTMCSGSEQVLGTGDVQVTLKWATTDDLDLSVIDPSGEEVLYSTPRIASGGELDVDSNANCEETTVNPVENVFWPTGGAPTGDYVAKVTFFARCQQSVQEVPFNVSLLVKGNRTENTGQVNMENETVTFPFSL</sequence>
<organism evidence="1 2">
    <name type="scientific">Roseofilum reptotaenium AO1-A</name>
    <dbReference type="NCBI Taxonomy" id="1925591"/>
    <lineage>
        <taxon>Bacteria</taxon>
        <taxon>Bacillati</taxon>
        <taxon>Cyanobacteriota</taxon>
        <taxon>Cyanophyceae</taxon>
        <taxon>Desertifilales</taxon>
        <taxon>Desertifilaceae</taxon>
        <taxon>Roseofilum</taxon>
    </lineage>
</organism>
<comment type="caution">
    <text evidence="1">The sequence shown here is derived from an EMBL/GenBank/DDBJ whole genome shotgun (WGS) entry which is preliminary data.</text>
</comment>
<accession>A0A1L9QWW6</accession>